<keyword evidence="4" id="KW-1185">Reference proteome</keyword>
<dbReference type="GO" id="GO:0006423">
    <property type="term" value="P:cysteinyl-tRNA aminoacylation"/>
    <property type="evidence" value="ECO:0007669"/>
    <property type="project" value="TreeGrafter"/>
</dbReference>
<gene>
    <name evidence="3" type="ORF">CRG98_036093</name>
</gene>
<dbReference type="GO" id="GO:0005524">
    <property type="term" value="F:ATP binding"/>
    <property type="evidence" value="ECO:0007669"/>
    <property type="project" value="InterPro"/>
</dbReference>
<evidence type="ECO:0000259" key="2">
    <source>
        <dbReference type="Pfam" id="PF23493"/>
    </source>
</evidence>
<dbReference type="Pfam" id="PF23493">
    <property type="entry name" value="CysS_C"/>
    <property type="match status" value="1"/>
</dbReference>
<dbReference type="Gene3D" id="1.20.120.1910">
    <property type="entry name" value="Cysteine-tRNA ligase, C-terminal anti-codon recognition domain"/>
    <property type="match status" value="1"/>
</dbReference>
<dbReference type="STRING" id="22663.A0A2I0IHI9"/>
<dbReference type="InterPro" id="IPR009080">
    <property type="entry name" value="tRNAsynth_Ia_anticodon-bd"/>
</dbReference>
<dbReference type="GO" id="GO:0004817">
    <property type="term" value="F:cysteine-tRNA ligase activity"/>
    <property type="evidence" value="ECO:0007669"/>
    <property type="project" value="TreeGrafter"/>
</dbReference>
<dbReference type="Proteomes" id="UP000233551">
    <property type="component" value="Unassembled WGS sequence"/>
</dbReference>
<accession>A0A2I0IHI9</accession>
<dbReference type="SUPFAM" id="SSF47323">
    <property type="entry name" value="Anticodon-binding domain of a subclass of class I aminoacyl-tRNA synthetases"/>
    <property type="match status" value="1"/>
</dbReference>
<dbReference type="EMBL" id="PGOL01003046">
    <property type="protein sequence ID" value="PKI43491.1"/>
    <property type="molecule type" value="Genomic_DNA"/>
</dbReference>
<proteinExistence type="predicted"/>
<protein>
    <recommendedName>
        <fullName evidence="2">Cysteinyl-tRNA ligase anticodon binding domain-containing protein</fullName>
    </recommendedName>
</protein>
<evidence type="ECO:0000313" key="4">
    <source>
        <dbReference type="Proteomes" id="UP000233551"/>
    </source>
</evidence>
<dbReference type="PANTHER" id="PTHR10890">
    <property type="entry name" value="CYSTEINYL-TRNA SYNTHETASE"/>
    <property type="match status" value="1"/>
</dbReference>
<feature type="domain" description="Cysteinyl-tRNA ligase anticodon binding" evidence="2">
    <location>
        <begin position="87"/>
        <end position="132"/>
    </location>
</feature>
<dbReference type="GO" id="GO:0005737">
    <property type="term" value="C:cytoplasm"/>
    <property type="evidence" value="ECO:0007669"/>
    <property type="project" value="TreeGrafter"/>
</dbReference>
<feature type="region of interest" description="Disordered" evidence="1">
    <location>
        <begin position="133"/>
        <end position="206"/>
    </location>
</feature>
<evidence type="ECO:0000256" key="1">
    <source>
        <dbReference type="SAM" id="MobiDB-lite"/>
    </source>
</evidence>
<sequence>MSDDLNTSHILTGAFQDALKFINSNLNTLKKKQQKQQQLAVVQSLRDIETQLKEVLEILGLLLPLTYEEVLAEFKRKALKRAGLEEADISRLIEERVQARANKEFAKSDQIRADLTAKGIALMDLGKETVWRPCVPTFPQEPNDQQQPKSSAAQEPNDQQQPESSTTQELNDQQQPKSSAAQELNDQQQPKSSAAQEPNVRGKSSNIPFDRYEGCCSRVSFPATSFGWQYRFQVEHLVAVDGLCNGDLGLAAPKLDDLLVLHVEHLVAVDGLCNGDLGLAAPKLDDLVVLHVEHLVAVDGLCNGDLGLAVPKLDDLLVLHVVCRTSCSNRAMVITRGVHGYWVYPEPIGTYPLGYDSGSSY</sequence>
<name>A0A2I0IHI9_PUNGR</name>
<organism evidence="3 4">
    <name type="scientific">Punica granatum</name>
    <name type="common">Pomegranate</name>
    <dbReference type="NCBI Taxonomy" id="22663"/>
    <lineage>
        <taxon>Eukaryota</taxon>
        <taxon>Viridiplantae</taxon>
        <taxon>Streptophyta</taxon>
        <taxon>Embryophyta</taxon>
        <taxon>Tracheophyta</taxon>
        <taxon>Spermatophyta</taxon>
        <taxon>Magnoliopsida</taxon>
        <taxon>eudicotyledons</taxon>
        <taxon>Gunneridae</taxon>
        <taxon>Pentapetalae</taxon>
        <taxon>rosids</taxon>
        <taxon>malvids</taxon>
        <taxon>Myrtales</taxon>
        <taxon>Lythraceae</taxon>
        <taxon>Punica</taxon>
    </lineage>
</organism>
<dbReference type="InterPro" id="IPR024909">
    <property type="entry name" value="Cys-tRNA/MSH_ligase"/>
</dbReference>
<reference evidence="3 4" key="1">
    <citation type="submission" date="2017-11" db="EMBL/GenBank/DDBJ databases">
        <title>De-novo sequencing of pomegranate (Punica granatum L.) genome.</title>
        <authorList>
            <person name="Akparov Z."/>
            <person name="Amiraslanov A."/>
            <person name="Hajiyeva S."/>
            <person name="Abbasov M."/>
            <person name="Kaur K."/>
            <person name="Hamwieh A."/>
            <person name="Solovyev V."/>
            <person name="Salamov A."/>
            <person name="Braich B."/>
            <person name="Kosarev P."/>
            <person name="Mahmoud A."/>
            <person name="Hajiyev E."/>
            <person name="Babayeva S."/>
            <person name="Izzatullayeva V."/>
            <person name="Mammadov A."/>
            <person name="Mammadov A."/>
            <person name="Sharifova S."/>
            <person name="Ojaghi J."/>
            <person name="Eynullazada K."/>
            <person name="Bayramov B."/>
            <person name="Abdulazimova A."/>
            <person name="Shahmuradov I."/>
        </authorList>
    </citation>
    <scope>NUCLEOTIDE SEQUENCE [LARGE SCALE GENOMIC DNA]</scope>
    <source>
        <strain evidence="4">cv. AG2017</strain>
        <tissue evidence="3">Leaf</tissue>
    </source>
</reference>
<evidence type="ECO:0000313" key="3">
    <source>
        <dbReference type="EMBL" id="PKI43491.1"/>
    </source>
</evidence>
<dbReference type="AlphaFoldDB" id="A0A2I0IHI9"/>
<dbReference type="PANTHER" id="PTHR10890:SF26">
    <property type="entry name" value="CYSTEINE--TRNA LIGASE 1, CYTOPLASMIC-RELATED"/>
    <property type="match status" value="1"/>
</dbReference>
<feature type="compositionally biased region" description="Polar residues" evidence="1">
    <location>
        <begin position="140"/>
        <end position="206"/>
    </location>
</feature>
<dbReference type="InterPro" id="IPR056411">
    <property type="entry name" value="CysS_C"/>
</dbReference>
<comment type="caution">
    <text evidence="3">The sequence shown here is derived from an EMBL/GenBank/DDBJ whole genome shotgun (WGS) entry which is preliminary data.</text>
</comment>